<protein>
    <submittedName>
        <fullName evidence="2">Uncharacterized protein</fullName>
    </submittedName>
</protein>
<dbReference type="AlphaFoldDB" id="A0A0F9H022"/>
<organism evidence="2">
    <name type="scientific">marine sediment metagenome</name>
    <dbReference type="NCBI Taxonomy" id="412755"/>
    <lineage>
        <taxon>unclassified sequences</taxon>
        <taxon>metagenomes</taxon>
        <taxon>ecological metagenomes</taxon>
    </lineage>
</organism>
<dbReference type="EMBL" id="LAZR01018477">
    <property type="protein sequence ID" value="KKL96266.1"/>
    <property type="molecule type" value="Genomic_DNA"/>
</dbReference>
<accession>A0A0F9H022</accession>
<proteinExistence type="predicted"/>
<feature type="region of interest" description="Disordered" evidence="1">
    <location>
        <begin position="1"/>
        <end position="28"/>
    </location>
</feature>
<sequence>MSQGAAKPENRPDDPEPRETETKVNAKEVSALSEGQIVAFTLPKTWPTNSRGQVRPAIVVFCYRNAAGHPTGTVNLVVFLNGPADTGDMAGPKTRTVSFENGVKRAEKGGGEPGRWYALQPSPPFFDAGCLSAKELATLEAKK</sequence>
<evidence type="ECO:0000256" key="1">
    <source>
        <dbReference type="SAM" id="MobiDB-lite"/>
    </source>
</evidence>
<evidence type="ECO:0000313" key="2">
    <source>
        <dbReference type="EMBL" id="KKL96266.1"/>
    </source>
</evidence>
<reference evidence="2" key="1">
    <citation type="journal article" date="2015" name="Nature">
        <title>Complex archaea that bridge the gap between prokaryotes and eukaryotes.</title>
        <authorList>
            <person name="Spang A."/>
            <person name="Saw J.H."/>
            <person name="Jorgensen S.L."/>
            <person name="Zaremba-Niedzwiedzka K."/>
            <person name="Martijn J."/>
            <person name="Lind A.E."/>
            <person name="van Eijk R."/>
            <person name="Schleper C."/>
            <person name="Guy L."/>
            <person name="Ettema T.J."/>
        </authorList>
    </citation>
    <scope>NUCLEOTIDE SEQUENCE</scope>
</reference>
<comment type="caution">
    <text evidence="2">The sequence shown here is derived from an EMBL/GenBank/DDBJ whole genome shotgun (WGS) entry which is preliminary data.</text>
</comment>
<feature type="compositionally biased region" description="Basic and acidic residues" evidence="1">
    <location>
        <begin position="8"/>
        <end position="26"/>
    </location>
</feature>
<gene>
    <name evidence="2" type="ORF">LCGC14_1846220</name>
</gene>
<name>A0A0F9H022_9ZZZZ</name>